<protein>
    <submittedName>
        <fullName evidence="1">Uncharacterized protein</fullName>
    </submittedName>
</protein>
<dbReference type="AlphaFoldDB" id="A0A829HP35"/>
<evidence type="ECO:0000313" key="1">
    <source>
        <dbReference type="EMBL" id="EPQ20990.1"/>
    </source>
</evidence>
<accession>A0A829HP35</accession>
<evidence type="ECO:0000313" key="2">
    <source>
        <dbReference type="Proteomes" id="UP000014969"/>
    </source>
</evidence>
<comment type="caution">
    <text evidence="1">The sequence shown here is derived from an EMBL/GenBank/DDBJ whole genome shotgun (WGS) entry which is preliminary data.</text>
</comment>
<dbReference type="EMBL" id="ATFQ01000040">
    <property type="protein sequence ID" value="EPQ20990.1"/>
    <property type="molecule type" value="Genomic_DNA"/>
</dbReference>
<reference evidence="1 2" key="1">
    <citation type="journal article" date="2013" name="Genome Announc.">
        <title>Genome Sequence of an Epidemic Isolate of Mycobacterium abscessus subsp. bolletii from Rio de Janeiro, Brazil.</title>
        <authorList>
            <person name="Davidson R.M."/>
            <person name="Reynolds P.R."/>
            <person name="Farias-Hesson E."/>
            <person name="Duarte R.S."/>
            <person name="Jackson M."/>
            <person name="Strong M."/>
        </authorList>
    </citation>
    <scope>NUCLEOTIDE SEQUENCE [LARGE SCALE GENOMIC DNA]</scope>
    <source>
        <strain evidence="1 2">CRM-0020</strain>
    </source>
</reference>
<gene>
    <name evidence="1" type="ORF">J108_23550</name>
</gene>
<sequence length="101" mass="11111">MAAQIEPGRGRLLSERTLPTEFTDFLCRLVCDRRDRPVVVADLSEDVSDITRNHGGVFGILTSCANQAIGFFVNRAVPFLGDHSRLQQGLVALHFLSLGVE</sequence>
<name>A0A829HP35_9MYCO</name>
<proteinExistence type="predicted"/>
<dbReference type="Proteomes" id="UP000014969">
    <property type="component" value="Unassembled WGS sequence"/>
</dbReference>
<organism evidence="1 2">
    <name type="scientific">Mycobacteroides abscessus subsp. bolletii CRM-0020</name>
    <dbReference type="NCBI Taxonomy" id="1306401"/>
    <lineage>
        <taxon>Bacteria</taxon>
        <taxon>Bacillati</taxon>
        <taxon>Actinomycetota</taxon>
        <taxon>Actinomycetes</taxon>
        <taxon>Mycobacteriales</taxon>
        <taxon>Mycobacteriaceae</taxon>
        <taxon>Mycobacteroides</taxon>
        <taxon>Mycobacteroides abscessus</taxon>
    </lineage>
</organism>